<dbReference type="InParanoid" id="A0A1V9XNT2"/>
<name>A0A1V9XNT2_9ACAR</name>
<dbReference type="PANTHER" id="PTHR46515">
    <property type="entry name" value="TATA ELEMENT MODULATORY FACTOR TMF1"/>
    <property type="match status" value="1"/>
</dbReference>
<evidence type="ECO:0000313" key="3">
    <source>
        <dbReference type="EMBL" id="OQR75136.1"/>
    </source>
</evidence>
<dbReference type="Proteomes" id="UP000192247">
    <property type="component" value="Unassembled WGS sequence"/>
</dbReference>
<evidence type="ECO:0000259" key="2">
    <source>
        <dbReference type="Pfam" id="PF12325"/>
    </source>
</evidence>
<dbReference type="PANTHER" id="PTHR46515:SF1">
    <property type="entry name" value="TATA ELEMENT MODULATORY FACTOR"/>
    <property type="match status" value="1"/>
</dbReference>
<keyword evidence="4" id="KW-1185">Reference proteome</keyword>
<dbReference type="Pfam" id="PF12325">
    <property type="entry name" value="TMF_TATA_bd"/>
    <property type="match status" value="1"/>
</dbReference>
<comment type="caution">
    <text evidence="3">The sequence shown here is derived from an EMBL/GenBank/DDBJ whole genome shotgun (WGS) entry which is preliminary data.</text>
</comment>
<evidence type="ECO:0000256" key="1">
    <source>
        <dbReference type="SAM" id="Coils"/>
    </source>
</evidence>
<keyword evidence="1" id="KW-0175">Coiled coil</keyword>
<dbReference type="STRING" id="418985.A0A1V9XNT2"/>
<feature type="coiled-coil region" evidence="1">
    <location>
        <begin position="12"/>
        <end position="95"/>
    </location>
</feature>
<protein>
    <submittedName>
        <fullName evidence="3">TATA element modulatory factor-like</fullName>
    </submittedName>
</protein>
<reference evidence="3 4" key="1">
    <citation type="journal article" date="2017" name="Gigascience">
        <title>Draft genome of the honey bee ectoparasitic mite, Tropilaelaps mercedesae, is shaped by the parasitic life history.</title>
        <authorList>
            <person name="Dong X."/>
            <person name="Armstrong S.D."/>
            <person name="Xia D."/>
            <person name="Makepeace B.L."/>
            <person name="Darby A.C."/>
            <person name="Kadowaki T."/>
        </authorList>
    </citation>
    <scope>NUCLEOTIDE SEQUENCE [LARGE SCALE GENOMIC DNA]</scope>
    <source>
        <strain evidence="3">Wuxi-XJTLU</strain>
    </source>
</reference>
<gene>
    <name evidence="3" type="ORF">BIW11_00820</name>
</gene>
<accession>A0A1V9XNT2</accession>
<feature type="domain" description="TATA element modulatory factor 1 TATA binding" evidence="2">
    <location>
        <begin position="1"/>
        <end position="92"/>
    </location>
</feature>
<dbReference type="AlphaFoldDB" id="A0A1V9XNT2"/>
<dbReference type="GO" id="GO:0005794">
    <property type="term" value="C:Golgi apparatus"/>
    <property type="evidence" value="ECO:0007669"/>
    <property type="project" value="TreeGrafter"/>
</dbReference>
<dbReference type="GO" id="GO:0005783">
    <property type="term" value="C:endoplasmic reticulum"/>
    <property type="evidence" value="ECO:0007669"/>
    <property type="project" value="TreeGrafter"/>
</dbReference>
<dbReference type="InterPro" id="IPR052602">
    <property type="entry name" value="Growth_transcription_reg"/>
</dbReference>
<organism evidence="3 4">
    <name type="scientific">Tropilaelaps mercedesae</name>
    <dbReference type="NCBI Taxonomy" id="418985"/>
    <lineage>
        <taxon>Eukaryota</taxon>
        <taxon>Metazoa</taxon>
        <taxon>Ecdysozoa</taxon>
        <taxon>Arthropoda</taxon>
        <taxon>Chelicerata</taxon>
        <taxon>Arachnida</taxon>
        <taxon>Acari</taxon>
        <taxon>Parasitiformes</taxon>
        <taxon>Mesostigmata</taxon>
        <taxon>Gamasina</taxon>
        <taxon>Dermanyssoidea</taxon>
        <taxon>Laelapidae</taxon>
        <taxon>Tropilaelaps</taxon>
    </lineage>
</organism>
<dbReference type="InterPro" id="IPR022091">
    <property type="entry name" value="TMF_TATA-bd"/>
</dbReference>
<dbReference type="EMBL" id="MNPL01006795">
    <property type="protein sequence ID" value="OQR75136.1"/>
    <property type="molecule type" value="Genomic_DNA"/>
</dbReference>
<proteinExistence type="predicted"/>
<evidence type="ECO:0000313" key="4">
    <source>
        <dbReference type="Proteomes" id="UP000192247"/>
    </source>
</evidence>
<sequence length="101" mass="11894">MSSQLKLKDGQMQQLKVEVSQLKRSRDTLSNQMTEIAMELEKYKQLEVEMADLPEKYEALLQMYGELVEKNDELRLDLEEARTAYRAQLQELTTRLKRANV</sequence>
<dbReference type="OrthoDB" id="6424857at2759"/>